<dbReference type="GO" id="GO:0003964">
    <property type="term" value="F:RNA-directed DNA polymerase activity"/>
    <property type="evidence" value="ECO:0007669"/>
    <property type="project" value="UniProtKB-KW"/>
</dbReference>
<reference evidence="8" key="1">
    <citation type="journal article" date="2022" name="Int. J. Mol. Sci.">
        <title>Draft Genome of Tanacetum Coccineum: Genomic Comparison of Closely Related Tanacetum-Family Plants.</title>
        <authorList>
            <person name="Yamashiro T."/>
            <person name="Shiraishi A."/>
            <person name="Nakayama K."/>
            <person name="Satake H."/>
        </authorList>
    </citation>
    <scope>NUCLEOTIDE SEQUENCE</scope>
</reference>
<keyword evidence="9" id="KW-1185">Reference proteome</keyword>
<comment type="subcellular location">
    <subcellularLocation>
        <location evidence="1">Membrane</location>
        <topology evidence="1">Multi-pass membrane protein</topology>
    </subcellularLocation>
</comment>
<dbReference type="InterPro" id="IPR026960">
    <property type="entry name" value="RVT-Znf"/>
</dbReference>
<comment type="caution">
    <text evidence="8">The sequence shown here is derived from an EMBL/GenBank/DDBJ whole genome shotgun (WGS) entry which is preliminary data.</text>
</comment>
<protein>
    <submittedName>
        <fullName evidence="8">RNA-directed DNA polymerase, eukaryota</fullName>
    </submittedName>
</protein>
<evidence type="ECO:0000256" key="6">
    <source>
        <dbReference type="SAM" id="Phobius"/>
    </source>
</evidence>
<dbReference type="InterPro" id="IPR037185">
    <property type="entry name" value="EmrE-like"/>
</dbReference>
<feature type="transmembrane region" description="Helical" evidence="6">
    <location>
        <begin position="1110"/>
        <end position="1128"/>
    </location>
</feature>
<reference evidence="8" key="2">
    <citation type="submission" date="2022-01" db="EMBL/GenBank/DDBJ databases">
        <authorList>
            <person name="Yamashiro T."/>
            <person name="Shiraishi A."/>
            <person name="Satake H."/>
            <person name="Nakayama K."/>
        </authorList>
    </citation>
    <scope>NUCLEOTIDE SEQUENCE</scope>
</reference>
<feature type="transmembrane region" description="Helical" evidence="6">
    <location>
        <begin position="1254"/>
        <end position="1274"/>
    </location>
</feature>
<dbReference type="InterPro" id="IPR000477">
    <property type="entry name" value="RT_dom"/>
</dbReference>
<dbReference type="SUPFAM" id="SSF56672">
    <property type="entry name" value="DNA/RNA polymerases"/>
    <property type="match status" value="1"/>
</dbReference>
<dbReference type="SUPFAM" id="SSF103481">
    <property type="entry name" value="Multidrug resistance efflux transporter EmrE"/>
    <property type="match status" value="2"/>
</dbReference>
<proteinExistence type="inferred from homology"/>
<gene>
    <name evidence="8" type="ORF">Tco_0860437</name>
</gene>
<evidence type="ECO:0000313" key="8">
    <source>
        <dbReference type="EMBL" id="GJT13395.1"/>
    </source>
</evidence>
<evidence type="ECO:0000256" key="2">
    <source>
        <dbReference type="ARBA" id="ARBA00007635"/>
    </source>
</evidence>
<keyword evidence="8" id="KW-0548">Nucleotidyltransferase</keyword>
<dbReference type="EMBL" id="BQNB010013227">
    <property type="protein sequence ID" value="GJT13395.1"/>
    <property type="molecule type" value="Genomic_DNA"/>
</dbReference>
<organism evidence="8 9">
    <name type="scientific">Tanacetum coccineum</name>
    <dbReference type="NCBI Taxonomy" id="301880"/>
    <lineage>
        <taxon>Eukaryota</taxon>
        <taxon>Viridiplantae</taxon>
        <taxon>Streptophyta</taxon>
        <taxon>Embryophyta</taxon>
        <taxon>Tracheophyta</taxon>
        <taxon>Spermatophyta</taxon>
        <taxon>Magnoliopsida</taxon>
        <taxon>eudicotyledons</taxon>
        <taxon>Gunneridae</taxon>
        <taxon>Pentapetalae</taxon>
        <taxon>asterids</taxon>
        <taxon>campanulids</taxon>
        <taxon>Asterales</taxon>
        <taxon>Asteraceae</taxon>
        <taxon>Asteroideae</taxon>
        <taxon>Anthemideae</taxon>
        <taxon>Anthemidinae</taxon>
        <taxon>Tanacetum</taxon>
    </lineage>
</organism>
<comment type="similarity">
    <text evidence="2">Belongs to the drug/metabolite transporter (DMT) superfamily. Plant drug/metabolite exporter (P-DME) (TC 2.A.7.4) family.</text>
</comment>
<dbReference type="InterPro" id="IPR043502">
    <property type="entry name" value="DNA/RNA_pol_sf"/>
</dbReference>
<evidence type="ECO:0000256" key="3">
    <source>
        <dbReference type="ARBA" id="ARBA00022692"/>
    </source>
</evidence>
<dbReference type="Proteomes" id="UP001151760">
    <property type="component" value="Unassembled WGS sequence"/>
</dbReference>
<dbReference type="Pfam" id="PF00892">
    <property type="entry name" value="EamA"/>
    <property type="match status" value="2"/>
</dbReference>
<dbReference type="PANTHER" id="PTHR31218">
    <property type="entry name" value="WAT1-RELATED PROTEIN"/>
    <property type="match status" value="1"/>
</dbReference>
<dbReference type="CDD" id="cd01650">
    <property type="entry name" value="RT_nLTR_like"/>
    <property type="match status" value="1"/>
</dbReference>
<evidence type="ECO:0000259" key="7">
    <source>
        <dbReference type="PROSITE" id="PS50878"/>
    </source>
</evidence>
<dbReference type="InterPro" id="IPR036691">
    <property type="entry name" value="Endo/exonu/phosph_ase_sf"/>
</dbReference>
<feature type="domain" description="Reverse transcriptase" evidence="7">
    <location>
        <begin position="275"/>
        <end position="552"/>
    </location>
</feature>
<keyword evidence="3 6" id="KW-0812">Transmembrane</keyword>
<keyword evidence="5 6" id="KW-0472">Membrane</keyword>
<dbReference type="InterPro" id="IPR030184">
    <property type="entry name" value="WAT1-related"/>
</dbReference>
<evidence type="ECO:0000256" key="5">
    <source>
        <dbReference type="ARBA" id="ARBA00023136"/>
    </source>
</evidence>
<dbReference type="Gene3D" id="3.60.10.10">
    <property type="entry name" value="Endonuclease/exonuclease/phosphatase"/>
    <property type="match status" value="1"/>
</dbReference>
<feature type="transmembrane region" description="Helical" evidence="6">
    <location>
        <begin position="1189"/>
        <end position="1210"/>
    </location>
</feature>
<sequence length="1344" mass="151973">MIVIYAPQSPVLKRVLWDYSSSLISRWNGETVIIGDFNEVRSVDERLGSTFNHSGARVFNNFILSSGLVEVKMEDLKKIIRTWIKDKKSHHNGVLNTIKEDLIRIDKNLDSGVCSDETLSNRRDLMHRLHVLKQLEVNDFAEKAKIKWAVEGDENTKFFHGIINKRRSQLSIRGVFVNGDWRTDPEEVKEVFKEHFATRFKQPVHDCLKLNISYPNRLSNGQVEDLDRCVSRDEIRVAVWDCGENKSPGPDGYTFEFFKRYWNFIGPDFCLADECFFSSGCFPKGSNASFIALIPKVMDAMFVTDFRPISLIGSMYKVVTKILANRLTTVISDLVSDSQSAFIANRQILDGPFILNELLSWCKRKKKQALIFKVDFAKAYDSVRWDYLLDVLHAFGFGPNWCKWIRGIFSSVMASILINGSPSSEFPFFCGLKQGDPLAPYLFILIMESLHISFSRAVSDGFFKGIDIQGSTSISHLFYADDAVFIGEWSEANLVNLVRILKCFYLASGLKINLIKSQLLGVGIPRYIVHQGASLVWCAVLQTPFKYLGISVGNQMSRKSAWENTIQKLHSRLSKWKVKTLSVGGRLTLLKSVLGSSPLYNMLIYKVPKGVLHDMESIRSKFFNGANLSERKITWVAWDRVLASKKNGGLGVSSFHALNRALLLKWVWRFISQDGSIWSYVIRAIYGTSIDLHSKKYTSNWCSILREVHVLSSKGFDFVSRCKKRVGNGCNTRFWLDIWVLDCPLSIRFPRIFALEIDKEVSVSVKMGANSIVDSFRRPIRDGVERQQWGDLSSILDTISLSSANDRWSCDVNGDGMFRVKDIRSSLDDIFLPSSALATRWVKYIPIKINIFIWRARLDRLPTRSNLANRGVVLDSLLCPICGSVPEDASHFLFQCGLSKLVFRKIYRWWDLVPNDMSSFSDWDVWFSGIRLPCKLKLILEGVFYVAWWHIWRFRNQSIFAETPPRRSVLFDDIVSRAFDWRGSPYLGVLFLQLGYAVNSLLVKSALNQGLNPYTFSVYRNVAAAVAFGPFAYYFERKIRSQMTFSVFWKILLLALLEPVMDQILYYTGMKYTTATFAIAMCNILPALTFVMAWIFRLEKVNVKKLHSQGKILGTIVTVGGAMVMTLVNGPPVPLPWTKEGTGVHHAVTVGVSQDQHIKGAIMITAGCFCWGSFYILQAMTLKEYPAQLSLTTLICAMGALQGTIITLVIEKGKSGIWIMHKETELVATLYSGIVRSGASYYVSGLVMKEKGPFFVTAFNPLGMVIVAVVSSFALAERLVLGRVVGAFIIVAGLYLIIWGKSKDSSLSSSKTNEVEIFDQEKSNTKALDNTKSSKEDYHGEANA</sequence>
<name>A0ABQ5BEY0_9ASTR</name>
<dbReference type="Pfam" id="PF13966">
    <property type="entry name" value="zf-RVT"/>
    <property type="match status" value="1"/>
</dbReference>
<dbReference type="Pfam" id="PF00078">
    <property type="entry name" value="RVT_1"/>
    <property type="match status" value="1"/>
</dbReference>
<evidence type="ECO:0000256" key="4">
    <source>
        <dbReference type="ARBA" id="ARBA00022989"/>
    </source>
</evidence>
<evidence type="ECO:0000256" key="1">
    <source>
        <dbReference type="ARBA" id="ARBA00004141"/>
    </source>
</evidence>
<feature type="transmembrane region" description="Helical" evidence="6">
    <location>
        <begin position="1018"/>
        <end position="1035"/>
    </location>
</feature>
<feature type="transmembrane region" description="Helical" evidence="6">
    <location>
        <begin position="1158"/>
        <end position="1177"/>
    </location>
</feature>
<feature type="transmembrane region" description="Helical" evidence="6">
    <location>
        <begin position="1047"/>
        <end position="1069"/>
    </location>
</feature>
<keyword evidence="8" id="KW-0808">Transferase</keyword>
<evidence type="ECO:0000313" key="9">
    <source>
        <dbReference type="Proteomes" id="UP001151760"/>
    </source>
</evidence>
<dbReference type="PROSITE" id="PS50878">
    <property type="entry name" value="RT_POL"/>
    <property type="match status" value="1"/>
</dbReference>
<feature type="transmembrane region" description="Helical" evidence="6">
    <location>
        <begin position="1075"/>
        <end position="1098"/>
    </location>
</feature>
<keyword evidence="8" id="KW-0695">RNA-directed DNA polymerase</keyword>
<keyword evidence="4 6" id="KW-1133">Transmembrane helix</keyword>
<dbReference type="InterPro" id="IPR000620">
    <property type="entry name" value="EamA_dom"/>
</dbReference>
<accession>A0ABQ5BEY0</accession>
<feature type="transmembrane region" description="Helical" evidence="6">
    <location>
        <begin position="1280"/>
        <end position="1299"/>
    </location>
</feature>